<dbReference type="ChiTaRS" id="DDX58">
    <property type="organism name" value="human"/>
</dbReference>
<organism evidence="1">
    <name type="scientific">Homo sapiens</name>
    <name type="common">Human</name>
    <dbReference type="NCBI Taxonomy" id="9606"/>
    <lineage>
        <taxon>Eukaryota</taxon>
        <taxon>Metazoa</taxon>
        <taxon>Chordata</taxon>
        <taxon>Craniata</taxon>
        <taxon>Vertebrata</taxon>
        <taxon>Euteleostomi</taxon>
        <taxon>Mammalia</taxon>
        <taxon>Eutheria</taxon>
        <taxon>Euarchontoglires</taxon>
        <taxon>Primates</taxon>
        <taxon>Haplorrhini</taxon>
        <taxon>Catarrhini</taxon>
        <taxon>Hominidae</taxon>
        <taxon>Homo</taxon>
    </lineage>
</organism>
<dbReference type="AlphaFoldDB" id="L8E813"/>
<gene>
    <name evidence="1" type="primary">DDX58</name>
</gene>
<proteinExistence type="predicted"/>
<name>L8E813_HUMAN</name>
<protein>
    <submittedName>
        <fullName evidence="1">Alternative protein DDX58</fullName>
    </submittedName>
</protein>
<dbReference type="OrthoDB" id="416741at2759"/>
<dbReference type="EMBL" id="HF583933">
    <property type="protein sequence ID" value="CCQ43430.1"/>
    <property type="molecule type" value="Genomic_DNA"/>
</dbReference>
<evidence type="ECO:0000313" key="1">
    <source>
        <dbReference type="EMBL" id="CCQ43430.1"/>
    </source>
</evidence>
<sequence>MNNGLLQFRKHAWCSRCQTKMKRAGFVKPCFYTLHICGNIMMPSLSVSMHE</sequence>
<accession>L8E813</accession>
<reference evidence="1" key="1">
    <citation type="journal article" date="2013" name="PLoS ONE">
        <title>Direct detection of alternative open reading frames translation products in human significantly expands the proteome.</title>
        <authorList>
            <person name="Vanderperre B."/>
            <person name="Lucier J.-F."/>
            <person name="Motard J."/>
            <person name="Tremblay G."/>
            <person name="Vanderperre S."/>
            <person name="Wisztorski M."/>
            <person name="Salzet M."/>
            <person name="Boisvert F.-M."/>
            <person name="Roucou X."/>
        </authorList>
    </citation>
    <scope>NUCLEOTIDE SEQUENCE</scope>
</reference>